<evidence type="ECO:0000313" key="3">
    <source>
        <dbReference type="Ensembl" id="ENSCCRP00015011086.1"/>
    </source>
</evidence>
<dbReference type="Ensembl" id="ENSCCRT00015011497.1">
    <property type="protein sequence ID" value="ENSCCRP00015011086.1"/>
    <property type="gene ID" value="ENSCCRG00015005211.1"/>
</dbReference>
<dbReference type="AlphaFoldDB" id="A0A8C1SPD5"/>
<keyword evidence="1" id="KW-0812">Transmembrane</keyword>
<reference evidence="3" key="1">
    <citation type="submission" date="2025-08" db="UniProtKB">
        <authorList>
            <consortium name="Ensembl"/>
        </authorList>
    </citation>
    <scope>IDENTIFICATION</scope>
</reference>
<keyword evidence="1" id="KW-0472">Membrane</keyword>
<feature type="signal peptide" evidence="2">
    <location>
        <begin position="1"/>
        <end position="20"/>
    </location>
</feature>
<protein>
    <submittedName>
        <fullName evidence="3">Uncharacterized protein</fullName>
    </submittedName>
</protein>
<name>A0A8C1SPD5_CYPCA</name>
<proteinExistence type="predicted"/>
<organism evidence="3 4">
    <name type="scientific">Cyprinus carpio</name>
    <name type="common">Common carp</name>
    <dbReference type="NCBI Taxonomy" id="7962"/>
    <lineage>
        <taxon>Eukaryota</taxon>
        <taxon>Metazoa</taxon>
        <taxon>Chordata</taxon>
        <taxon>Craniata</taxon>
        <taxon>Vertebrata</taxon>
        <taxon>Euteleostomi</taxon>
        <taxon>Actinopterygii</taxon>
        <taxon>Neopterygii</taxon>
        <taxon>Teleostei</taxon>
        <taxon>Ostariophysi</taxon>
        <taxon>Cypriniformes</taxon>
        <taxon>Cyprinidae</taxon>
        <taxon>Cyprininae</taxon>
        <taxon>Cyprinus</taxon>
    </lineage>
</organism>
<dbReference type="SUPFAM" id="SSF48726">
    <property type="entry name" value="Immunoglobulin"/>
    <property type="match status" value="2"/>
</dbReference>
<feature type="transmembrane region" description="Helical" evidence="1">
    <location>
        <begin position="309"/>
        <end position="336"/>
    </location>
</feature>
<dbReference type="Proteomes" id="UP000694700">
    <property type="component" value="Unplaced"/>
</dbReference>
<evidence type="ECO:0000256" key="2">
    <source>
        <dbReference type="SAM" id="SignalP"/>
    </source>
</evidence>
<accession>A0A8C1SPD5</accession>
<evidence type="ECO:0000313" key="4">
    <source>
        <dbReference type="Proteomes" id="UP000694700"/>
    </source>
</evidence>
<dbReference type="Gene3D" id="2.60.40.10">
    <property type="entry name" value="Immunoglobulins"/>
    <property type="match status" value="2"/>
</dbReference>
<keyword evidence="1" id="KW-1133">Transmembrane helix</keyword>
<keyword evidence="2" id="KW-0732">Signal</keyword>
<feature type="chain" id="PRO_5034078024" evidence="2">
    <location>
        <begin position="21"/>
        <end position="351"/>
    </location>
</feature>
<dbReference type="PANTHER" id="PTHR21063:SF4">
    <property type="entry name" value="CD48 ANTIGEN-RELATED"/>
    <property type="match status" value="1"/>
</dbReference>
<dbReference type="PANTHER" id="PTHR21063">
    <property type="entry name" value="LFA-3"/>
    <property type="match status" value="1"/>
</dbReference>
<evidence type="ECO:0000256" key="1">
    <source>
        <dbReference type="SAM" id="Phobius"/>
    </source>
</evidence>
<sequence length="351" mass="38674">MMGRYIVLILFAFLVEGVFGDAAEVKSVNDGDPVILNTGVTKGPNGTVWWYFNDILIGEINGMCCLYDGPDGRFRDRLMLDCKTGSLTITNITAAHAGRYEAKLKRYNPSDKTEKLNRNPKCDRTRIIFKKDNPGETIKSISLTVSGVFGDAAKVKSVMEGNPVILKTDVNKGPNDMVRWYFNDILIALINGDPKATCLYDGEDGRFRDRLMLDCKTGSLIISNITTQHTGRYEAEIKREDPSGTVIKLNRDPKCESTKIIPKNGNLGETIKSFSLTVSALDFGKNKNEAQIVPEDKEMETSSGLSPAAVAGICVGVILLLAAAVVVVVVVGVMIYRRRRSRNGKYHLQIL</sequence>
<dbReference type="InterPro" id="IPR013783">
    <property type="entry name" value="Ig-like_fold"/>
</dbReference>
<dbReference type="InterPro" id="IPR036179">
    <property type="entry name" value="Ig-like_dom_sf"/>
</dbReference>